<dbReference type="PANTHER" id="PTHR43245:SF55">
    <property type="entry name" value="NAD(P)-BINDING DOMAIN-CONTAINING PROTEIN"/>
    <property type="match status" value="1"/>
</dbReference>
<dbReference type="EMBL" id="QEQK01000006">
    <property type="protein sequence ID" value="PWN56147.1"/>
    <property type="molecule type" value="Genomic_DNA"/>
</dbReference>
<dbReference type="AlphaFoldDB" id="A0A363UL72"/>
<dbReference type="InterPro" id="IPR036291">
    <property type="entry name" value="NAD(P)-bd_dom_sf"/>
</dbReference>
<evidence type="ECO:0000313" key="2">
    <source>
        <dbReference type="EMBL" id="PWN56147.1"/>
    </source>
</evidence>
<dbReference type="SUPFAM" id="SSF51735">
    <property type="entry name" value="NAD(P)-binding Rossmann-fold domains"/>
    <property type="match status" value="1"/>
</dbReference>
<protein>
    <submittedName>
        <fullName evidence="2">NAD(P)-dependent oxidoreductase</fullName>
    </submittedName>
</protein>
<dbReference type="Pfam" id="PF01370">
    <property type="entry name" value="Epimerase"/>
    <property type="match status" value="1"/>
</dbReference>
<dbReference type="InterPro" id="IPR001509">
    <property type="entry name" value="Epimerase_deHydtase"/>
</dbReference>
<evidence type="ECO:0000313" key="3">
    <source>
        <dbReference type="Proteomes" id="UP000251800"/>
    </source>
</evidence>
<organism evidence="2 3">
    <name type="scientific">Abyssibacter profundi</name>
    <dbReference type="NCBI Taxonomy" id="2182787"/>
    <lineage>
        <taxon>Bacteria</taxon>
        <taxon>Pseudomonadati</taxon>
        <taxon>Pseudomonadota</taxon>
        <taxon>Gammaproteobacteria</taxon>
        <taxon>Chromatiales</taxon>
        <taxon>Oceanococcaceae</taxon>
        <taxon>Abyssibacter</taxon>
    </lineage>
</organism>
<keyword evidence="3" id="KW-1185">Reference proteome</keyword>
<dbReference type="OrthoDB" id="9803010at2"/>
<dbReference type="InterPro" id="IPR050177">
    <property type="entry name" value="Lipid_A_modif_metabolic_enz"/>
</dbReference>
<sequence>MFIPFQPLRTSSLSKKAPTSVGRVVAITGGSGFIGGHLLDALIADDTVSRIYVMDIAPTTRWCEKVTFVYTNLARDVQFEPQQKIDVVYHLAAVSREPGFEWNEYFDINYEGTRRLLKWASKLDIKNIVFTSTGMVFKAGPFHRAPSEVPSADTAYGISKALAEEALSGWQQSKRGRHVAVVRPGAVFGRGCGGNFVNLHRALRLGTFAYIGGPDTVKSCIYVKDLVALMRGAAELKGWHVLHGTYPQAPTIGEICNAFCKVFGWTRVIPTVPLNLALRAAAPLQMLNELGFSNPVHKRRVEKLHYSTDIDGSGLLELNLAPTHSLVEAIQDWRDECAPADPH</sequence>
<proteinExistence type="predicted"/>
<gene>
    <name evidence="2" type="ORF">DEH80_07690</name>
</gene>
<dbReference type="Gene3D" id="3.40.50.720">
    <property type="entry name" value="NAD(P)-binding Rossmann-like Domain"/>
    <property type="match status" value="1"/>
</dbReference>
<dbReference type="PANTHER" id="PTHR43245">
    <property type="entry name" value="BIFUNCTIONAL POLYMYXIN RESISTANCE PROTEIN ARNA"/>
    <property type="match status" value="1"/>
</dbReference>
<accession>A0A363UL72</accession>
<dbReference type="CDD" id="cd08946">
    <property type="entry name" value="SDR_e"/>
    <property type="match status" value="1"/>
</dbReference>
<feature type="domain" description="NAD-dependent epimerase/dehydratase" evidence="1">
    <location>
        <begin position="25"/>
        <end position="233"/>
    </location>
</feature>
<dbReference type="Proteomes" id="UP000251800">
    <property type="component" value="Unassembled WGS sequence"/>
</dbReference>
<evidence type="ECO:0000259" key="1">
    <source>
        <dbReference type="Pfam" id="PF01370"/>
    </source>
</evidence>
<reference evidence="2 3" key="1">
    <citation type="submission" date="2018-05" db="EMBL/GenBank/DDBJ databases">
        <title>Abyssibacter profundi OUC007T gen. nov., sp. nov, a marine bacterium isolated from seawater of the Mariana Trench.</title>
        <authorList>
            <person name="Zhou S."/>
        </authorList>
    </citation>
    <scope>NUCLEOTIDE SEQUENCE [LARGE SCALE GENOMIC DNA]</scope>
    <source>
        <strain evidence="2 3">OUC007</strain>
    </source>
</reference>
<name>A0A363UL72_9GAMM</name>
<comment type="caution">
    <text evidence="2">The sequence shown here is derived from an EMBL/GenBank/DDBJ whole genome shotgun (WGS) entry which is preliminary data.</text>
</comment>